<name>A0A850DQ50_9MICO</name>
<comment type="caution">
    <text evidence="3">The sequence shown here is derived from an EMBL/GenBank/DDBJ whole genome shotgun (WGS) entry which is preliminary data.</text>
</comment>
<reference evidence="3 4" key="1">
    <citation type="submission" date="2020-05" db="EMBL/GenBank/DDBJ databases">
        <title>Genome Sequencing of Type Strains.</title>
        <authorList>
            <person name="Lemaire J.F."/>
            <person name="Inderbitzin P."/>
            <person name="Gregorio O.A."/>
            <person name="Collins S.B."/>
            <person name="Wespe N."/>
            <person name="Knight-Connoni V."/>
        </authorList>
    </citation>
    <scope>NUCLEOTIDE SEQUENCE [LARGE SCALE GENOMIC DNA]</scope>
    <source>
        <strain evidence="3 4">DSM 20512</strain>
    </source>
</reference>
<organism evidence="3 4">
    <name type="scientific">Curtobacterium citreum</name>
    <dbReference type="NCBI Taxonomy" id="2036"/>
    <lineage>
        <taxon>Bacteria</taxon>
        <taxon>Bacillati</taxon>
        <taxon>Actinomycetota</taxon>
        <taxon>Actinomycetes</taxon>
        <taxon>Micrococcales</taxon>
        <taxon>Microbacteriaceae</taxon>
        <taxon>Curtobacterium</taxon>
    </lineage>
</organism>
<dbReference type="InterPro" id="IPR044927">
    <property type="entry name" value="Endonuclea_NS_2"/>
</dbReference>
<dbReference type="AlphaFoldDB" id="A0A850DQ50"/>
<dbReference type="Pfam" id="PF13930">
    <property type="entry name" value="Endonuclea_NS_2"/>
    <property type="match status" value="1"/>
</dbReference>
<proteinExistence type="predicted"/>
<feature type="region of interest" description="Disordered" evidence="1">
    <location>
        <begin position="1"/>
        <end position="38"/>
    </location>
</feature>
<dbReference type="RefSeq" id="WP_175324917.1">
    <property type="nucleotide sequence ID" value="NZ_BAAAWP010000001.1"/>
</dbReference>
<dbReference type="Gene3D" id="3.40.570.10">
    <property type="entry name" value="Extracellular Endonuclease, subunit A"/>
    <property type="match status" value="1"/>
</dbReference>
<dbReference type="EMBL" id="JABMCG010000051">
    <property type="protein sequence ID" value="NUU26708.1"/>
    <property type="molecule type" value="Genomic_DNA"/>
</dbReference>
<evidence type="ECO:0000313" key="3">
    <source>
        <dbReference type="EMBL" id="NUU26708.1"/>
    </source>
</evidence>
<feature type="domain" description="Type VII secretion system protein EssD-like" evidence="2">
    <location>
        <begin position="74"/>
        <end position="194"/>
    </location>
</feature>
<evidence type="ECO:0000313" key="4">
    <source>
        <dbReference type="Proteomes" id="UP000539146"/>
    </source>
</evidence>
<evidence type="ECO:0000259" key="2">
    <source>
        <dbReference type="Pfam" id="PF13930"/>
    </source>
</evidence>
<evidence type="ECO:0000256" key="1">
    <source>
        <dbReference type="SAM" id="MobiDB-lite"/>
    </source>
</evidence>
<protein>
    <recommendedName>
        <fullName evidence="2">Type VII secretion system protein EssD-like domain-containing protein</fullName>
    </recommendedName>
</protein>
<gene>
    <name evidence="3" type="ORF">HP467_01060</name>
</gene>
<feature type="compositionally biased region" description="Low complexity" evidence="1">
    <location>
        <begin position="19"/>
        <end position="33"/>
    </location>
</feature>
<accession>A0A850DQ50</accession>
<dbReference type="InterPro" id="IPR044929">
    <property type="entry name" value="DNA/RNA_non-sp_Endonuclease_sf"/>
</dbReference>
<sequence length="209" mass="22605">MQDDAPSPAHGDDTPPAPHGDAPAAHDTPPTTHLGDDGVERTVRQYDSGSKGAWNTDPHHKAIEANTRCEIDGGKWVYETDEHARVVHAEGHLDQVVKELENRSRHGGQQTAAGGADRLRVDHGGHIFATLFGGPGEGINLTAQWSKVNHGAYKALENQWATAIDSGRSVRVEVNLTYPDGLRPSRYDVEYQIGDGPIRSARFSNAPTP</sequence>
<dbReference type="Proteomes" id="UP000539146">
    <property type="component" value="Unassembled WGS sequence"/>
</dbReference>